<reference evidence="2 3" key="1">
    <citation type="submission" date="2019-09" db="EMBL/GenBank/DDBJ databases">
        <title>Draft genome of the ectomycorrhizal ascomycete Sphaerosporella brunnea.</title>
        <authorList>
            <consortium name="DOE Joint Genome Institute"/>
            <person name="Benucci G.M."/>
            <person name="Marozzi G."/>
            <person name="Antonielli L."/>
            <person name="Sanchez S."/>
            <person name="Marco P."/>
            <person name="Wang X."/>
            <person name="Falini L.B."/>
            <person name="Barry K."/>
            <person name="Haridas S."/>
            <person name="Lipzen A."/>
            <person name="Labutti K."/>
            <person name="Grigoriev I.V."/>
            <person name="Murat C."/>
            <person name="Martin F."/>
            <person name="Albertini E."/>
            <person name="Donnini D."/>
            <person name="Bonito G."/>
        </authorList>
    </citation>
    <scope>NUCLEOTIDE SEQUENCE [LARGE SCALE GENOMIC DNA]</scope>
    <source>
        <strain evidence="2 3">Sb_GMNB300</strain>
    </source>
</reference>
<dbReference type="InParanoid" id="A0A5J5EI75"/>
<keyword evidence="3" id="KW-1185">Reference proteome</keyword>
<feature type="compositionally biased region" description="Polar residues" evidence="1">
    <location>
        <begin position="8"/>
        <end position="21"/>
    </location>
</feature>
<evidence type="ECO:0000313" key="3">
    <source>
        <dbReference type="Proteomes" id="UP000326924"/>
    </source>
</evidence>
<dbReference type="EMBL" id="VXIS01000306">
    <property type="protein sequence ID" value="KAA8894843.1"/>
    <property type="molecule type" value="Genomic_DNA"/>
</dbReference>
<dbReference type="AlphaFoldDB" id="A0A5J5EI75"/>
<comment type="caution">
    <text evidence="2">The sequence shown here is derived from an EMBL/GenBank/DDBJ whole genome shotgun (WGS) entry which is preliminary data.</text>
</comment>
<dbReference type="OrthoDB" id="2364732at2759"/>
<name>A0A5J5EI75_9PEZI</name>
<dbReference type="Proteomes" id="UP000326924">
    <property type="component" value="Unassembled WGS sequence"/>
</dbReference>
<sequence length="361" mass="40099">MMDPLLRGSTSPSIPTTEQPLPATSTLLAAEISPPEDSVSDYPISSTAFSIALRLAVLADPTAKLSFTSGVREGQRLSVPVASMQPRTTPIIISRERSELSQGLEEMPMPAEPESAMSVDWTPRHSLIENLVKRLMENRVLHIRRTPTSRRSVLMMLLEEHFKTKYPDDKIRSLNTWPQDTSQVRSQQLLEETFGVGLIKLQQASDKILLIDEAQRPYGDLFLGIPFSSSSLLHQITDRHAGALKAIVELAQGTEGLRSLLLSGERYTVATMSKEIFGDLDVLAAQSQDFTWARGLPTAEDLEETGMQELFLQLLSEGRPTERSLSPKIRPAATNAYNSGWIRSMLHEGIYISKLYSLLVI</sequence>
<proteinExistence type="predicted"/>
<feature type="region of interest" description="Disordered" evidence="1">
    <location>
        <begin position="1"/>
        <end position="21"/>
    </location>
</feature>
<organism evidence="2 3">
    <name type="scientific">Sphaerosporella brunnea</name>
    <dbReference type="NCBI Taxonomy" id="1250544"/>
    <lineage>
        <taxon>Eukaryota</taxon>
        <taxon>Fungi</taxon>
        <taxon>Dikarya</taxon>
        <taxon>Ascomycota</taxon>
        <taxon>Pezizomycotina</taxon>
        <taxon>Pezizomycetes</taxon>
        <taxon>Pezizales</taxon>
        <taxon>Pyronemataceae</taxon>
        <taxon>Sphaerosporella</taxon>
    </lineage>
</organism>
<evidence type="ECO:0000256" key="1">
    <source>
        <dbReference type="SAM" id="MobiDB-lite"/>
    </source>
</evidence>
<evidence type="ECO:0000313" key="2">
    <source>
        <dbReference type="EMBL" id="KAA8894843.1"/>
    </source>
</evidence>
<protein>
    <submittedName>
        <fullName evidence="2">Uncharacterized protein</fullName>
    </submittedName>
</protein>
<gene>
    <name evidence="2" type="ORF">FN846DRAFT_894707</name>
</gene>
<accession>A0A5J5EI75</accession>